<protein>
    <recommendedName>
        <fullName evidence="5">Molecular chaperone DnaJ</fullName>
    </recommendedName>
</protein>
<gene>
    <name evidence="3" type="ORF">QUW02_12690</name>
</gene>
<evidence type="ECO:0008006" key="5">
    <source>
        <dbReference type="Google" id="ProtNLM"/>
    </source>
</evidence>
<feature type="region of interest" description="Disordered" evidence="1">
    <location>
        <begin position="71"/>
        <end position="107"/>
    </location>
</feature>
<evidence type="ECO:0000313" key="3">
    <source>
        <dbReference type="EMBL" id="MDM8146764.1"/>
    </source>
</evidence>
<feature type="transmembrane region" description="Helical" evidence="2">
    <location>
        <begin position="28"/>
        <end position="48"/>
    </location>
</feature>
<keyword evidence="4" id="KW-1185">Reference proteome</keyword>
<evidence type="ECO:0000256" key="2">
    <source>
        <dbReference type="SAM" id="Phobius"/>
    </source>
</evidence>
<keyword evidence="2" id="KW-1133">Transmembrane helix</keyword>
<evidence type="ECO:0000313" key="4">
    <source>
        <dbReference type="Proteomes" id="UP001228403"/>
    </source>
</evidence>
<dbReference type="EMBL" id="JAUDCF010000049">
    <property type="protein sequence ID" value="MDM8146764.1"/>
    <property type="molecule type" value="Genomic_DNA"/>
</dbReference>
<comment type="caution">
    <text evidence="3">The sequence shown here is derived from an EMBL/GenBank/DDBJ whole genome shotgun (WGS) entry which is preliminary data.</text>
</comment>
<evidence type="ECO:0000256" key="1">
    <source>
        <dbReference type="SAM" id="MobiDB-lite"/>
    </source>
</evidence>
<keyword evidence="2" id="KW-0812">Transmembrane</keyword>
<name>A0ABT7U8F8_9BACE</name>
<reference evidence="3 4" key="1">
    <citation type="submission" date="2023-06" db="EMBL/GenBank/DDBJ databases">
        <authorList>
            <person name="Zeman M."/>
            <person name="Kubasova T."/>
            <person name="Jahodarova E."/>
            <person name="Nykrynova M."/>
            <person name="Rychlik I."/>
        </authorList>
    </citation>
    <scope>NUCLEOTIDE SEQUENCE [LARGE SCALE GENOMIC DNA]</scope>
    <source>
        <strain evidence="3 4">ET4</strain>
    </source>
</reference>
<keyword evidence="2" id="KW-0472">Membrane</keyword>
<sequence length="181" mass="19965">MAAFIISAIVGFFLYFLVNNWIDGNPLLSILASIIRLFCIGVPIYFFVQWISEDDDEKITPKYEYVIDSDYSDHESEESEENDESSSNSYTNEPVYTEPSGGYYSAPTYQQEERTPASYPCRTCRQTGSCSVCNGSGRTIVGVNYYSSPNEPIEGDCTACGGSGRCHACGGDGFLNEGVDF</sequence>
<feature type="transmembrane region" description="Helical" evidence="2">
    <location>
        <begin position="5"/>
        <end position="22"/>
    </location>
</feature>
<reference evidence="4" key="2">
    <citation type="submission" date="2023-07" db="EMBL/GenBank/DDBJ databases">
        <title>Identification and characterization of horizontal gene transfer across gut microbiota members of farm animals based on homology search.</title>
        <authorList>
            <person name="Schwarzerova J."/>
            <person name="Nykrynova M."/>
            <person name="Jureckova K."/>
            <person name="Cejkova D."/>
            <person name="Rychlik I."/>
        </authorList>
    </citation>
    <scope>NUCLEOTIDE SEQUENCE [LARGE SCALE GENOMIC DNA]</scope>
    <source>
        <strain evidence="4">ET4</strain>
    </source>
</reference>
<dbReference type="Proteomes" id="UP001228403">
    <property type="component" value="Unassembled WGS sequence"/>
</dbReference>
<feature type="compositionally biased region" description="Acidic residues" evidence="1">
    <location>
        <begin position="75"/>
        <end position="84"/>
    </location>
</feature>
<accession>A0ABT7U8F8</accession>
<proteinExistence type="predicted"/>
<organism evidence="3 4">
    <name type="scientific">Bacteroides eggerthii</name>
    <dbReference type="NCBI Taxonomy" id="28111"/>
    <lineage>
        <taxon>Bacteria</taxon>
        <taxon>Pseudomonadati</taxon>
        <taxon>Bacteroidota</taxon>
        <taxon>Bacteroidia</taxon>
        <taxon>Bacteroidales</taxon>
        <taxon>Bacteroidaceae</taxon>
        <taxon>Bacteroides</taxon>
    </lineage>
</organism>